<dbReference type="GO" id="GO:0008270">
    <property type="term" value="F:zinc ion binding"/>
    <property type="evidence" value="ECO:0007669"/>
    <property type="project" value="UniProtKB-KW"/>
</dbReference>
<feature type="domain" description="RING-type" evidence="6">
    <location>
        <begin position="355"/>
        <end position="389"/>
    </location>
</feature>
<proteinExistence type="predicted"/>
<keyword evidence="8" id="KW-1185">Reference proteome</keyword>
<keyword evidence="3" id="KW-0040">ANK repeat</keyword>
<evidence type="ECO:0000259" key="6">
    <source>
        <dbReference type="PROSITE" id="PS50089"/>
    </source>
</evidence>
<dbReference type="Gene3D" id="3.30.40.10">
    <property type="entry name" value="Zinc/RING finger domain, C3HC4 (zinc finger)"/>
    <property type="match status" value="1"/>
</dbReference>
<keyword evidence="2" id="KW-0862">Zinc</keyword>
<accession>A0ABD0LCV8</accession>
<keyword evidence="1 4" id="KW-0479">Metal-binding</keyword>
<dbReference type="EMBL" id="JACVVK020000064">
    <property type="protein sequence ID" value="KAK7496809.1"/>
    <property type="molecule type" value="Genomic_DNA"/>
</dbReference>
<evidence type="ECO:0000313" key="8">
    <source>
        <dbReference type="Proteomes" id="UP001519460"/>
    </source>
</evidence>
<sequence length="424" mass="45893">MKQVHKGMTLLMVACHEAQRDIVNMLLDMGADINAEGEKGNTALGAALEGKKESIALLLLQRGASPTQLNNKRRSPAHVAAYNNMAEALREIVKRGADVNVKDEFEDAPLHDAIEKDHKEALDVLMEAPRLDLQNRNRKGFNMLQLACLRGNAYAVEKIVQRDRRHINDLMGGEFNALMIAVTNDHVECARLLIAEGNASLDMKGAEGLTALHLSCNEAYPRSVELLLNSGADVNVTSEDGNTPLHLAIGTKSTQLRKNPSERLEQQEHRNRVKIAYMLMEKGAFIDVKNNNGAEPIQCCRPETIRKGFQQFIKENPQLVKRKGGGSGGGGGASLSSSQLQAAMGSLLKGLNLPCGRCQGPSNITVRPCGHKALCRDCCLKVTSCPVCNRFIEQHVATGASGSSGSGAIGDATKEQLQEVCKQS</sequence>
<feature type="repeat" description="ANK" evidence="3">
    <location>
        <begin position="207"/>
        <end position="239"/>
    </location>
</feature>
<feature type="repeat" description="ANK" evidence="3">
    <location>
        <begin position="6"/>
        <end position="38"/>
    </location>
</feature>
<dbReference type="PROSITE" id="PS50089">
    <property type="entry name" value="ZF_RING_2"/>
    <property type="match status" value="1"/>
</dbReference>
<name>A0ABD0LCV8_9CAEN</name>
<dbReference type="InterPro" id="IPR002110">
    <property type="entry name" value="Ankyrin_rpt"/>
</dbReference>
<dbReference type="AlphaFoldDB" id="A0ABD0LCV8"/>
<evidence type="ECO:0000256" key="3">
    <source>
        <dbReference type="PROSITE-ProRule" id="PRU00023"/>
    </source>
</evidence>
<feature type="repeat" description="ANK" evidence="3">
    <location>
        <begin position="72"/>
        <end position="104"/>
    </location>
</feature>
<dbReference type="SMART" id="SM00248">
    <property type="entry name" value="ANK"/>
    <property type="match status" value="8"/>
</dbReference>
<evidence type="ECO:0000256" key="1">
    <source>
        <dbReference type="ARBA" id="ARBA00022771"/>
    </source>
</evidence>
<evidence type="ECO:0000256" key="5">
    <source>
        <dbReference type="SAM" id="MobiDB-lite"/>
    </source>
</evidence>
<dbReference type="InterPro" id="IPR036770">
    <property type="entry name" value="Ankyrin_rpt-contain_sf"/>
</dbReference>
<organism evidence="7 8">
    <name type="scientific">Batillaria attramentaria</name>
    <dbReference type="NCBI Taxonomy" id="370345"/>
    <lineage>
        <taxon>Eukaryota</taxon>
        <taxon>Metazoa</taxon>
        <taxon>Spiralia</taxon>
        <taxon>Lophotrochozoa</taxon>
        <taxon>Mollusca</taxon>
        <taxon>Gastropoda</taxon>
        <taxon>Caenogastropoda</taxon>
        <taxon>Sorbeoconcha</taxon>
        <taxon>Cerithioidea</taxon>
        <taxon>Batillariidae</taxon>
        <taxon>Batillaria</taxon>
    </lineage>
</organism>
<dbReference type="SUPFAM" id="SSF48403">
    <property type="entry name" value="Ankyrin repeat"/>
    <property type="match status" value="1"/>
</dbReference>
<dbReference type="Pfam" id="PF00023">
    <property type="entry name" value="Ank"/>
    <property type="match status" value="1"/>
</dbReference>
<keyword evidence="1 4" id="KW-0863">Zinc-finger</keyword>
<dbReference type="PANTHER" id="PTHR24202:SF4">
    <property type="entry name" value="E3 UBIQUITIN-PROTEIN LIGASE MIB2-RELATED"/>
    <property type="match status" value="1"/>
</dbReference>
<dbReference type="InterPro" id="IPR001841">
    <property type="entry name" value="Znf_RING"/>
</dbReference>
<protein>
    <recommendedName>
        <fullName evidence="6">RING-type domain-containing protein</fullName>
    </recommendedName>
</protein>
<gene>
    <name evidence="7" type="ORF">BaRGS_00012018</name>
</gene>
<evidence type="ECO:0000313" key="7">
    <source>
        <dbReference type="EMBL" id="KAK7496809.1"/>
    </source>
</evidence>
<evidence type="ECO:0000256" key="2">
    <source>
        <dbReference type="ARBA" id="ARBA00022833"/>
    </source>
</evidence>
<dbReference type="Gene3D" id="1.25.40.20">
    <property type="entry name" value="Ankyrin repeat-containing domain"/>
    <property type="match status" value="3"/>
</dbReference>
<dbReference type="Pfam" id="PF12796">
    <property type="entry name" value="Ank_2"/>
    <property type="match status" value="2"/>
</dbReference>
<dbReference type="InterPro" id="IPR013083">
    <property type="entry name" value="Znf_RING/FYVE/PHD"/>
</dbReference>
<feature type="region of interest" description="Disordered" evidence="5">
    <location>
        <begin position="245"/>
        <end position="267"/>
    </location>
</feature>
<evidence type="ECO:0000256" key="4">
    <source>
        <dbReference type="PROSITE-ProRule" id="PRU00175"/>
    </source>
</evidence>
<reference evidence="7 8" key="1">
    <citation type="journal article" date="2023" name="Sci. Data">
        <title>Genome assembly of the Korean intertidal mud-creeper Batillaria attramentaria.</title>
        <authorList>
            <person name="Patra A.K."/>
            <person name="Ho P.T."/>
            <person name="Jun S."/>
            <person name="Lee S.J."/>
            <person name="Kim Y."/>
            <person name="Won Y.J."/>
        </authorList>
    </citation>
    <scope>NUCLEOTIDE SEQUENCE [LARGE SCALE GENOMIC DNA]</scope>
    <source>
        <strain evidence="7">Wonlab-2016</strain>
    </source>
</reference>
<comment type="caution">
    <text evidence="7">The sequence shown here is derived from an EMBL/GenBank/DDBJ whole genome shotgun (WGS) entry which is preliminary data.</text>
</comment>
<dbReference type="PROSITE" id="PS50088">
    <property type="entry name" value="ANK_REPEAT"/>
    <property type="match status" value="3"/>
</dbReference>
<dbReference type="Proteomes" id="UP001519460">
    <property type="component" value="Unassembled WGS sequence"/>
</dbReference>
<dbReference type="PANTHER" id="PTHR24202">
    <property type="entry name" value="E3 UBIQUITIN-PROTEIN LIGASE MIB2"/>
    <property type="match status" value="1"/>
</dbReference>
<dbReference type="PROSITE" id="PS50297">
    <property type="entry name" value="ANK_REP_REGION"/>
    <property type="match status" value="3"/>
</dbReference>